<dbReference type="PANTHER" id="PTHR10996:SF283">
    <property type="entry name" value="GLYOXYLATE_HYDROXYPYRUVATE REDUCTASE B"/>
    <property type="match status" value="1"/>
</dbReference>
<comment type="similarity">
    <text evidence="1 4">Belongs to the D-isomer specific 2-hydroxyacid dehydrogenase family.</text>
</comment>
<accession>A0A2N3PZ74</accession>
<evidence type="ECO:0000256" key="3">
    <source>
        <dbReference type="ARBA" id="ARBA00023027"/>
    </source>
</evidence>
<dbReference type="InterPro" id="IPR029752">
    <property type="entry name" value="D-isomer_DH_CS1"/>
</dbReference>
<evidence type="ECO:0000256" key="4">
    <source>
        <dbReference type="RuleBase" id="RU003719"/>
    </source>
</evidence>
<name>A0A2N3PZ74_9PROT</name>
<evidence type="ECO:0000259" key="6">
    <source>
        <dbReference type="Pfam" id="PF02826"/>
    </source>
</evidence>
<dbReference type="PROSITE" id="PS00671">
    <property type="entry name" value="D_2_HYDROXYACID_DH_3"/>
    <property type="match status" value="1"/>
</dbReference>
<dbReference type="OrthoDB" id="9793626at2"/>
<proteinExistence type="inferred from homology"/>
<protein>
    <submittedName>
        <fullName evidence="7">D-glycerate dehydrogenase</fullName>
    </submittedName>
</protein>
<dbReference type="Pfam" id="PF00389">
    <property type="entry name" value="2-Hacid_dh"/>
    <property type="match status" value="1"/>
</dbReference>
<dbReference type="InterPro" id="IPR006140">
    <property type="entry name" value="D-isomer_DH_NAD-bd"/>
</dbReference>
<dbReference type="GO" id="GO:0030267">
    <property type="term" value="F:glyoxylate reductase (NADPH) activity"/>
    <property type="evidence" value="ECO:0007669"/>
    <property type="project" value="TreeGrafter"/>
</dbReference>
<reference evidence="8" key="1">
    <citation type="submission" date="2017-12" db="EMBL/GenBank/DDBJ databases">
        <title>Draft genome sequence of Telmatospirillum siberiense 26-4b1T, an acidotolerant peatland alphaproteobacterium potentially involved in sulfur cycling.</title>
        <authorList>
            <person name="Hausmann B."/>
            <person name="Pjevac P."/>
            <person name="Schreck K."/>
            <person name="Herbold C.W."/>
            <person name="Daims H."/>
            <person name="Wagner M."/>
            <person name="Pester M."/>
            <person name="Loy A."/>
        </authorList>
    </citation>
    <scope>NUCLEOTIDE SEQUENCE [LARGE SCALE GENOMIC DNA]</scope>
    <source>
        <strain evidence="8">26-4b1</strain>
    </source>
</reference>
<evidence type="ECO:0000259" key="5">
    <source>
        <dbReference type="Pfam" id="PF00389"/>
    </source>
</evidence>
<sequence>MLRRRIYVTCPLPPSVKVLLSDGCDVTFAGEERVPTAEEIVSGTLGHDALLVTTPTRVDRPLIERLPPSVKAIATYSVGNDHIDVDAAAEHGLAVFSTPDVLTDACAEATMLLMLGAARRATEAIALLREGRWQGWTPVQLNGVGLTGKRLGIVGMGRLGRAIADRARAFGMAVDYHNRSRLEPGLEAGAGYHASLEDLLRVSQFLVLACPATEQTRGLLNARRIGLLPPGAIVVNIGRGSVVVDDDLIAALGDGRVAGAGLDVFDGEPSVHPGYFRLPNVFMLPHVGSATIETREAMGQILLDGLRDFWAGRPAVNRLV</sequence>
<keyword evidence="2 4" id="KW-0560">Oxidoreductase</keyword>
<dbReference type="AlphaFoldDB" id="A0A2N3PZ74"/>
<keyword evidence="8" id="KW-1185">Reference proteome</keyword>
<comment type="caution">
    <text evidence="7">The sequence shown here is derived from an EMBL/GenBank/DDBJ whole genome shotgun (WGS) entry which is preliminary data.</text>
</comment>
<dbReference type="GO" id="GO:0005829">
    <property type="term" value="C:cytosol"/>
    <property type="evidence" value="ECO:0007669"/>
    <property type="project" value="TreeGrafter"/>
</dbReference>
<organism evidence="7 8">
    <name type="scientific">Telmatospirillum siberiense</name>
    <dbReference type="NCBI Taxonomy" id="382514"/>
    <lineage>
        <taxon>Bacteria</taxon>
        <taxon>Pseudomonadati</taxon>
        <taxon>Pseudomonadota</taxon>
        <taxon>Alphaproteobacteria</taxon>
        <taxon>Rhodospirillales</taxon>
        <taxon>Rhodospirillaceae</taxon>
        <taxon>Telmatospirillum</taxon>
    </lineage>
</organism>
<dbReference type="SUPFAM" id="SSF51735">
    <property type="entry name" value="NAD(P)-binding Rossmann-fold domains"/>
    <property type="match status" value="1"/>
</dbReference>
<dbReference type="PANTHER" id="PTHR10996">
    <property type="entry name" value="2-HYDROXYACID DEHYDROGENASE-RELATED"/>
    <property type="match status" value="1"/>
</dbReference>
<feature type="domain" description="D-isomer specific 2-hydroxyacid dehydrogenase catalytic" evidence="5">
    <location>
        <begin position="11"/>
        <end position="318"/>
    </location>
</feature>
<dbReference type="InterPro" id="IPR036291">
    <property type="entry name" value="NAD(P)-bd_dom_sf"/>
</dbReference>
<dbReference type="GO" id="GO:0051287">
    <property type="term" value="F:NAD binding"/>
    <property type="evidence" value="ECO:0007669"/>
    <property type="project" value="InterPro"/>
</dbReference>
<dbReference type="CDD" id="cd05301">
    <property type="entry name" value="GDH"/>
    <property type="match status" value="1"/>
</dbReference>
<evidence type="ECO:0000256" key="1">
    <source>
        <dbReference type="ARBA" id="ARBA00005854"/>
    </source>
</evidence>
<dbReference type="Proteomes" id="UP000233293">
    <property type="component" value="Unassembled WGS sequence"/>
</dbReference>
<dbReference type="FunFam" id="3.40.50.720:FF:000203">
    <property type="entry name" value="D-3-phosphoglycerate dehydrogenase (SerA)"/>
    <property type="match status" value="1"/>
</dbReference>
<dbReference type="InterPro" id="IPR050223">
    <property type="entry name" value="D-isomer_2-hydroxyacid_DH"/>
</dbReference>
<keyword evidence="3" id="KW-0520">NAD</keyword>
<dbReference type="Gene3D" id="3.40.50.720">
    <property type="entry name" value="NAD(P)-binding Rossmann-like Domain"/>
    <property type="match status" value="2"/>
</dbReference>
<evidence type="ECO:0000256" key="2">
    <source>
        <dbReference type="ARBA" id="ARBA00023002"/>
    </source>
</evidence>
<dbReference type="Pfam" id="PF02826">
    <property type="entry name" value="2-Hacid_dh_C"/>
    <property type="match status" value="1"/>
</dbReference>
<dbReference type="GO" id="GO:0016618">
    <property type="term" value="F:hydroxypyruvate reductase [NAD(P)H] activity"/>
    <property type="evidence" value="ECO:0007669"/>
    <property type="project" value="TreeGrafter"/>
</dbReference>
<dbReference type="SUPFAM" id="SSF52283">
    <property type="entry name" value="Formate/glycerate dehydrogenase catalytic domain-like"/>
    <property type="match status" value="1"/>
</dbReference>
<dbReference type="InterPro" id="IPR006139">
    <property type="entry name" value="D-isomer_2_OHA_DH_cat_dom"/>
</dbReference>
<dbReference type="InterPro" id="IPR029753">
    <property type="entry name" value="D-isomer_DH_CS"/>
</dbReference>
<dbReference type="PROSITE" id="PS00065">
    <property type="entry name" value="D_2_HYDROXYACID_DH_1"/>
    <property type="match status" value="1"/>
</dbReference>
<gene>
    <name evidence="7" type="ORF">CWS72_05430</name>
</gene>
<evidence type="ECO:0000313" key="8">
    <source>
        <dbReference type="Proteomes" id="UP000233293"/>
    </source>
</evidence>
<feature type="domain" description="D-isomer specific 2-hydroxyacid dehydrogenase NAD-binding" evidence="6">
    <location>
        <begin position="112"/>
        <end position="288"/>
    </location>
</feature>
<dbReference type="EMBL" id="PIUM01000004">
    <property type="protein sequence ID" value="PKU25679.1"/>
    <property type="molecule type" value="Genomic_DNA"/>
</dbReference>
<evidence type="ECO:0000313" key="7">
    <source>
        <dbReference type="EMBL" id="PKU25679.1"/>
    </source>
</evidence>